<dbReference type="Proteomes" id="UP000829476">
    <property type="component" value="Chromosome"/>
</dbReference>
<dbReference type="RefSeq" id="WP_242938344.1">
    <property type="nucleotide sequence ID" value="NZ_CP094326.1"/>
</dbReference>
<keyword evidence="4" id="KW-1185">Reference proteome</keyword>
<dbReference type="InterPro" id="IPR013784">
    <property type="entry name" value="Carb-bd-like_fold"/>
</dbReference>
<sequence>MKSLKKNLLKFLSLFVLTAVFVACSDDDGSKNTDGFSHIIVKLTDAPGDYDAVKIDVQDVMIQYKEDGPWESIGDINTGVYDLLELTGGVNVVVADNEIPSGVVKHIRLVLGDDNTIVVNGEEINLDTPSAQQSGLKLKLNQELETGFAYDFTIDFDADKSIVKAGNSGKYILKPVLRLSAEVSSGIITGTVSPSEFQSMASVVLDEKTTISAHTDESGIFMLYGIPGGTHDVMITPDAESGYAETIIEGVEVVNGEIIDLELIELEEITTGNISGKIMNEGVSVTASVQVTIPSEEEGVENTIETISATTGEDGIFTLTSIPPGTYTVTLTPAEGSGLSVKEITDIDVLIAETADLGEITLE</sequence>
<reference evidence="3 4" key="1">
    <citation type="journal article" date="2018" name="Int. J. Syst. Evol. Microbiol.">
        <title>Zhouia spongiae sp. nov., isolated from a marine sponge.</title>
        <authorList>
            <person name="Zhuang L."/>
            <person name="Lin B."/>
            <person name="Qin F."/>
            <person name="Luo L."/>
        </authorList>
    </citation>
    <scope>NUCLEOTIDE SEQUENCE [LARGE SCALE GENOMIC DNA]</scope>
    <source>
        <strain evidence="3 4">HN-Y44</strain>
    </source>
</reference>
<evidence type="ECO:0000313" key="3">
    <source>
        <dbReference type="EMBL" id="UNY99976.1"/>
    </source>
</evidence>
<accession>A0ABY3YQ66</accession>
<evidence type="ECO:0000256" key="1">
    <source>
        <dbReference type="SAM" id="SignalP"/>
    </source>
</evidence>
<keyword evidence="1" id="KW-0732">Signal</keyword>
<dbReference type="Pfam" id="PF14321">
    <property type="entry name" value="DUF4382"/>
    <property type="match status" value="1"/>
</dbReference>
<name>A0ABY3YQ66_9FLAO</name>
<dbReference type="PROSITE" id="PS51257">
    <property type="entry name" value="PROKAR_LIPOPROTEIN"/>
    <property type="match status" value="1"/>
</dbReference>
<proteinExistence type="predicted"/>
<feature type="chain" id="PRO_5047075635" evidence="1">
    <location>
        <begin position="26"/>
        <end position="363"/>
    </location>
</feature>
<evidence type="ECO:0000259" key="2">
    <source>
        <dbReference type="Pfam" id="PF14321"/>
    </source>
</evidence>
<feature type="domain" description="DUF4382" evidence="2">
    <location>
        <begin position="41"/>
        <end position="175"/>
    </location>
</feature>
<dbReference type="EMBL" id="CP094326">
    <property type="protein sequence ID" value="UNY99976.1"/>
    <property type="molecule type" value="Genomic_DNA"/>
</dbReference>
<feature type="signal peptide" evidence="1">
    <location>
        <begin position="1"/>
        <end position="25"/>
    </location>
</feature>
<dbReference type="Gene3D" id="2.60.40.1120">
    <property type="entry name" value="Carboxypeptidase-like, regulatory domain"/>
    <property type="match status" value="1"/>
</dbReference>
<dbReference type="InterPro" id="IPR025491">
    <property type="entry name" value="DUF4382"/>
</dbReference>
<organism evidence="3 4">
    <name type="scientific">Zhouia spongiae</name>
    <dbReference type="NCBI Taxonomy" id="2202721"/>
    <lineage>
        <taxon>Bacteria</taxon>
        <taxon>Pseudomonadati</taxon>
        <taxon>Bacteroidota</taxon>
        <taxon>Flavobacteriia</taxon>
        <taxon>Flavobacteriales</taxon>
        <taxon>Flavobacteriaceae</taxon>
        <taxon>Zhouia</taxon>
    </lineage>
</organism>
<protein>
    <submittedName>
        <fullName evidence="3">DUF4382 domain-containing protein</fullName>
    </submittedName>
</protein>
<evidence type="ECO:0000313" key="4">
    <source>
        <dbReference type="Proteomes" id="UP000829476"/>
    </source>
</evidence>
<dbReference type="SUPFAM" id="SSF49452">
    <property type="entry name" value="Starch-binding domain-like"/>
    <property type="match status" value="2"/>
</dbReference>
<gene>
    <name evidence="3" type="ORF">MQE36_06415</name>
</gene>